<feature type="domain" description="Bacterial Ig" evidence="3">
    <location>
        <begin position="1104"/>
        <end position="1186"/>
    </location>
</feature>
<dbReference type="SUPFAM" id="SSF49899">
    <property type="entry name" value="Concanavalin A-like lectins/glucanases"/>
    <property type="match status" value="1"/>
</dbReference>
<feature type="domain" description="Bacterial Ig" evidence="3">
    <location>
        <begin position="929"/>
        <end position="1010"/>
    </location>
</feature>
<dbReference type="InterPro" id="IPR013320">
    <property type="entry name" value="ConA-like_dom_sf"/>
</dbReference>
<dbReference type="InterPro" id="IPR013783">
    <property type="entry name" value="Ig-like_fold"/>
</dbReference>
<dbReference type="Pfam" id="PF16403">
    <property type="entry name" value="Bact_surface_Ig-like"/>
    <property type="match status" value="1"/>
</dbReference>
<proteinExistence type="predicted"/>
<dbReference type="Pfam" id="PF17936">
    <property type="entry name" value="Big_6"/>
    <property type="match status" value="3"/>
</dbReference>
<feature type="domain" description="Bacterial Ig" evidence="3">
    <location>
        <begin position="1017"/>
        <end position="1096"/>
    </location>
</feature>
<gene>
    <name evidence="4" type="ORF">HCB25_08935</name>
</gene>
<feature type="domain" description="Bacterial Ig" evidence="3">
    <location>
        <begin position="748"/>
        <end position="828"/>
    </location>
</feature>
<dbReference type="InterPro" id="IPR041498">
    <property type="entry name" value="Big_6"/>
</dbReference>
<protein>
    <submittedName>
        <fullName evidence="4">DUF5011 domain-containing protein</fullName>
    </submittedName>
</protein>
<dbReference type="Gene3D" id="2.60.40.10">
    <property type="entry name" value="Immunoglobulins"/>
    <property type="match status" value="4"/>
</dbReference>
<dbReference type="RefSeq" id="WP_185551764.1">
    <property type="nucleotide sequence ID" value="NZ_JAARYY010000004.1"/>
</dbReference>
<feature type="domain" description="Bacterial Ig" evidence="2">
    <location>
        <begin position="410"/>
        <end position="487"/>
    </location>
</feature>
<dbReference type="EMBL" id="JAARYY010000004">
    <property type="protein sequence ID" value="MBC2244189.1"/>
    <property type="molecule type" value="Genomic_DNA"/>
</dbReference>
<evidence type="ECO:0000259" key="3">
    <source>
        <dbReference type="Pfam" id="PF20622"/>
    </source>
</evidence>
<accession>A0A842FHZ7</accession>
<comment type="caution">
    <text evidence="4">The sequence shown here is derived from an EMBL/GenBank/DDBJ whole genome shotgun (WGS) entry which is preliminary data.</text>
</comment>
<feature type="domain" description="Bacterial Ig" evidence="3">
    <location>
        <begin position="840"/>
        <end position="920"/>
    </location>
</feature>
<dbReference type="InterPro" id="IPR046746">
    <property type="entry name" value="Big_15"/>
</dbReference>
<feature type="domain" description="Bacterial Ig" evidence="2">
    <location>
        <begin position="493"/>
        <end position="566"/>
    </location>
</feature>
<evidence type="ECO:0000259" key="2">
    <source>
        <dbReference type="Pfam" id="PF17936"/>
    </source>
</evidence>
<sequence>MNNNIKKTVVGLVAFNVVASTMITTIPTQSKAAEQAPIVNTTLLNSQANLTAKQTSYLAAIGVTSGSAVLSGNNVTLTNNVNYTAGGLMTKEKVNLLNDFKFTSTLGFGGGTADGISFVMQNNASPSVFGGGGDSMGLAGLKNGIGIAMRAQTFYTPARQNVSFYANNQFFDTKNTVGNLTGTAQNVTITWTAATRTLSYAIAGISSSYQVADLTATFGGTKAYIGLVGVAGQGTNVHVANSSKIEFDLGAEPVINATDQSLLTGQPFSPLAGVTATDLEDGDLTSSVKIAASDVDTSKPGVYHVTYAVTDSDGNIVSKTIAVTVANLPAPTITPVTDRSTSITVTGDPASDITLVLPDGTRVTKKADTSGKAVFPVSNLVANQEVKAYQSQYDKPSDMASQIVTAIAAAPPTIAPVTSADTKLVVTGEPGAKITITLPDGTDMSKTAGSDGKATFTIGTQEVGDVITATQTGSNGKTSAPASITVTAGSIAAPTISSLTTEDTAAKGTGIAGATVTITANSINYTGTVAADGTYSITIPKQAAGATVTAKQEKGGITSNSVSTKVIDNRTPVAPTVSPVKDSDTTVTGTGTKGDTIKVTTPDGETYTTVVGDDGKWSVTIPAQEAGAKIDATATAPNGNTSPKKEVSVLETPQTGKLTTGDFTIGKDKYIVGTFTGDVKNFRVTIGTNVYTGGSIDTAKGTYTFYALDKATQPGTFKIEALDKYGHVLDTKTANIVKASSDNTPGTGTVTAAGFVIGQDKNVTGTFTGDVKSIKLVYDGTTYSGGTLTNGNYTFYALDKITDKTKSARIDGYDAKGNKIATSAVALSNKNDNGSGVGVGTVTANDFTLSTDSNIIGTYTGDVKSIKVRVGDVTYSGGTLTSGNYTFYARDKISSTTQEVFVDGYDAKGNKIATTAVTVKANGLPATTGTITPNTFNVPADKYLTASYTGDVKSVVVTINGTKYTGGTVADGLVNFYIGNKITSSSDVVSIEAFDAYGRSLQSKAVTVNQSNSQTTGTVTPDTFTTPGDSYLTGSYTGDVKSVIVTINGTDYTGGTVADGKINFWIGSKISKATDVVTIKGVDATGKTLNTKPVTVLAAKAEVGTIIPAEFSLKTSAIKGTYTGNAKTILVTVNGLALPAGGTVADGNFSYYVGLKTKVTAKSDAVTVTLLDKNGLVMDTKSVTIVD</sequence>
<organism evidence="4 5">
    <name type="scientific">Listeria booriae</name>
    <dbReference type="NCBI Taxonomy" id="1552123"/>
    <lineage>
        <taxon>Bacteria</taxon>
        <taxon>Bacillati</taxon>
        <taxon>Bacillota</taxon>
        <taxon>Bacilli</taxon>
        <taxon>Bacillales</taxon>
        <taxon>Listeriaceae</taxon>
        <taxon>Listeria</taxon>
    </lineage>
</organism>
<evidence type="ECO:0000313" key="5">
    <source>
        <dbReference type="Proteomes" id="UP000550367"/>
    </source>
</evidence>
<reference evidence="4 5" key="1">
    <citation type="submission" date="2020-03" db="EMBL/GenBank/DDBJ databases">
        <title>Soil Listeria distribution.</title>
        <authorList>
            <person name="Liao J."/>
            <person name="Wiedmann M."/>
        </authorList>
    </citation>
    <scope>NUCLEOTIDE SEQUENCE [LARGE SCALE GENOMIC DNA]</scope>
    <source>
        <strain evidence="4 5">FSL L7-0153</strain>
    </source>
</reference>
<evidence type="ECO:0000313" key="4">
    <source>
        <dbReference type="EMBL" id="MBC2244189.1"/>
    </source>
</evidence>
<dbReference type="Proteomes" id="UP000550367">
    <property type="component" value="Unassembled WGS sequence"/>
</dbReference>
<dbReference type="NCBIfam" id="NF033510">
    <property type="entry name" value="Ca_tandemer"/>
    <property type="match status" value="2"/>
</dbReference>
<name>A0A842FHZ7_9LIST</name>
<feature type="domain" description="Pesticidal crystal protein Cry22Aa Ig-like" evidence="1">
    <location>
        <begin position="258"/>
        <end position="325"/>
    </location>
</feature>
<feature type="domain" description="Bacterial Ig" evidence="3">
    <location>
        <begin position="656"/>
        <end position="737"/>
    </location>
</feature>
<dbReference type="InterPro" id="IPR032179">
    <property type="entry name" value="Cry22Aa_Ig-like"/>
</dbReference>
<dbReference type="Gene3D" id="2.60.120.200">
    <property type="match status" value="1"/>
</dbReference>
<evidence type="ECO:0000259" key="1">
    <source>
        <dbReference type="Pfam" id="PF16403"/>
    </source>
</evidence>
<dbReference type="AlphaFoldDB" id="A0A842FHZ7"/>
<dbReference type="Pfam" id="PF20622">
    <property type="entry name" value="Big_15"/>
    <property type="match status" value="6"/>
</dbReference>
<feature type="domain" description="Bacterial Ig" evidence="2">
    <location>
        <begin position="572"/>
        <end position="649"/>
    </location>
</feature>